<organism evidence="1">
    <name type="scientific">uncultured Caudovirales phage</name>
    <dbReference type="NCBI Taxonomy" id="2100421"/>
    <lineage>
        <taxon>Viruses</taxon>
        <taxon>Duplodnaviria</taxon>
        <taxon>Heunggongvirae</taxon>
        <taxon>Uroviricota</taxon>
        <taxon>Caudoviricetes</taxon>
        <taxon>Peduoviridae</taxon>
        <taxon>Maltschvirus</taxon>
        <taxon>Maltschvirus maltsch</taxon>
    </lineage>
</organism>
<dbReference type="EMBL" id="LR797089">
    <property type="protein sequence ID" value="CAB4186078.1"/>
    <property type="molecule type" value="Genomic_DNA"/>
</dbReference>
<evidence type="ECO:0008006" key="2">
    <source>
        <dbReference type="Google" id="ProtNLM"/>
    </source>
</evidence>
<reference evidence="1" key="1">
    <citation type="submission" date="2020-05" db="EMBL/GenBank/DDBJ databases">
        <authorList>
            <person name="Chiriac C."/>
            <person name="Salcher M."/>
            <person name="Ghai R."/>
            <person name="Kavagutti S V."/>
        </authorList>
    </citation>
    <scope>NUCLEOTIDE SEQUENCE</scope>
</reference>
<accession>A0A6J5QYB9</accession>
<gene>
    <name evidence="1" type="ORF">UFOVP1142_13</name>
</gene>
<name>A0A6J5QYB9_9CAUD</name>
<evidence type="ECO:0000313" key="1">
    <source>
        <dbReference type="EMBL" id="CAB4186078.1"/>
    </source>
</evidence>
<sequence length="215" mass="23077">MAATYVTKAELRTNLGIGTLYSDAVVEEVCQTAEDLLNSYLWFDSVPVVAAALASNVATLILSTPGSYAAGQSVTITNCGSTYNGTRTITSTFPWSVGSTTFPYFTFFPWNNFNFPRGYSLIQFSVTAADDPYHLIVPYGKAAGVDTKQTSYATTPAVREAAMMLAVDIWQARQTPATGGSAVDFQPSPYKMGRSLISRVQGLIAPYTGPRSMVG</sequence>
<protein>
    <recommendedName>
        <fullName evidence="2">Gp6 domain containing protein</fullName>
    </recommendedName>
</protein>
<proteinExistence type="predicted"/>